<dbReference type="Pfam" id="PF09339">
    <property type="entry name" value="HTH_IclR"/>
    <property type="match status" value="1"/>
</dbReference>
<keyword evidence="2" id="KW-0238">DNA-binding</keyword>
<name>A0ABY5HPD9_9GAMM</name>
<dbReference type="Proteomes" id="UP001058461">
    <property type="component" value="Chromosome"/>
</dbReference>
<dbReference type="SMART" id="SM00346">
    <property type="entry name" value="HTH_ICLR"/>
    <property type="match status" value="1"/>
</dbReference>
<keyword evidence="6" id="KW-1185">Reference proteome</keyword>
<dbReference type="InterPro" id="IPR050707">
    <property type="entry name" value="HTH_MetabolicPath_Reg"/>
</dbReference>
<dbReference type="InterPro" id="IPR029016">
    <property type="entry name" value="GAF-like_dom_sf"/>
</dbReference>
<dbReference type="PANTHER" id="PTHR30136">
    <property type="entry name" value="HELIX-TURN-HELIX TRANSCRIPTIONAL REGULATOR, ICLR FAMILY"/>
    <property type="match status" value="1"/>
</dbReference>
<evidence type="ECO:0000313" key="6">
    <source>
        <dbReference type="Proteomes" id="UP001058461"/>
    </source>
</evidence>
<dbReference type="RefSeq" id="WP_255855597.1">
    <property type="nucleotide sequence ID" value="NZ_CP073347.1"/>
</dbReference>
<accession>A0ABY5HPD9</accession>
<evidence type="ECO:0000256" key="3">
    <source>
        <dbReference type="ARBA" id="ARBA00023163"/>
    </source>
</evidence>
<reference evidence="5" key="1">
    <citation type="submission" date="2021-04" db="EMBL/GenBank/DDBJ databases">
        <title>Oceanospirillales bacteria with DddD are important DMSP degraders in coastal seawater.</title>
        <authorList>
            <person name="Liu J."/>
        </authorList>
    </citation>
    <scope>NUCLEOTIDE SEQUENCE</scope>
    <source>
        <strain evidence="5">D13-1</strain>
    </source>
</reference>
<keyword evidence="3" id="KW-0804">Transcription</keyword>
<dbReference type="Gene3D" id="3.30.450.40">
    <property type="match status" value="1"/>
</dbReference>
<organism evidence="5 6">
    <name type="scientific">Marinobacterium rhizophilum</name>
    <dbReference type="NCBI Taxonomy" id="420402"/>
    <lineage>
        <taxon>Bacteria</taxon>
        <taxon>Pseudomonadati</taxon>
        <taxon>Pseudomonadota</taxon>
        <taxon>Gammaproteobacteria</taxon>
        <taxon>Oceanospirillales</taxon>
        <taxon>Oceanospirillaceae</taxon>
        <taxon>Marinobacterium</taxon>
    </lineage>
</organism>
<gene>
    <name evidence="5" type="ORF">KDW95_07125</name>
</gene>
<keyword evidence="1" id="KW-0805">Transcription regulation</keyword>
<dbReference type="Pfam" id="PF01614">
    <property type="entry name" value="IclR_C"/>
    <property type="match status" value="1"/>
</dbReference>
<dbReference type="EMBL" id="CP073347">
    <property type="protein sequence ID" value="UTW13413.1"/>
    <property type="molecule type" value="Genomic_DNA"/>
</dbReference>
<protein>
    <submittedName>
        <fullName evidence="5">Helix-turn-helix domain-containing protein</fullName>
    </submittedName>
</protein>
<dbReference type="InterPro" id="IPR014757">
    <property type="entry name" value="Tscrpt_reg_IclR_C"/>
</dbReference>
<evidence type="ECO:0000313" key="5">
    <source>
        <dbReference type="EMBL" id="UTW13413.1"/>
    </source>
</evidence>
<dbReference type="Gene3D" id="1.10.10.10">
    <property type="entry name" value="Winged helix-like DNA-binding domain superfamily/Winged helix DNA-binding domain"/>
    <property type="match status" value="1"/>
</dbReference>
<evidence type="ECO:0000256" key="1">
    <source>
        <dbReference type="ARBA" id="ARBA00023015"/>
    </source>
</evidence>
<dbReference type="PANTHER" id="PTHR30136:SF34">
    <property type="entry name" value="TRANSCRIPTIONAL REGULATOR"/>
    <property type="match status" value="1"/>
</dbReference>
<sequence>MQLDDKKLQTVLSVSGDLLNPEERQFCGNEKDYSLTLAKGIAVLEMFAEGVQHISFQSVADRLKTSRASARRLVLTLQASGYLDKTDLGYRLTSRCLSISRVFLTGNSILSILAEKIQELSERIDCPCSIVTLNGPEVMFLCRDPSRRIYASQLSLGDRLSAHASSGGKLLLAQKSDGAIREWYDQHKPKKLTRQTIVSADAMIKECGQINEQGYATSVEELESGLISLSVGIRDPKGRIKLALIISQYAGRMDVGSMVDTYLNPLRTSSVDLSRLYSDFLIHQG</sequence>
<dbReference type="SUPFAM" id="SSF55781">
    <property type="entry name" value="GAF domain-like"/>
    <property type="match status" value="1"/>
</dbReference>
<dbReference type="SUPFAM" id="SSF46785">
    <property type="entry name" value="Winged helix' DNA-binding domain"/>
    <property type="match status" value="1"/>
</dbReference>
<evidence type="ECO:0000259" key="4">
    <source>
        <dbReference type="PROSITE" id="PS51078"/>
    </source>
</evidence>
<proteinExistence type="predicted"/>
<dbReference type="InterPro" id="IPR005471">
    <property type="entry name" value="Tscrpt_reg_IclR_N"/>
</dbReference>
<dbReference type="InterPro" id="IPR036390">
    <property type="entry name" value="WH_DNA-bd_sf"/>
</dbReference>
<dbReference type="PROSITE" id="PS51078">
    <property type="entry name" value="ICLR_ED"/>
    <property type="match status" value="1"/>
</dbReference>
<feature type="domain" description="IclR-ED" evidence="4">
    <location>
        <begin position="95"/>
        <end position="279"/>
    </location>
</feature>
<dbReference type="InterPro" id="IPR036388">
    <property type="entry name" value="WH-like_DNA-bd_sf"/>
</dbReference>
<evidence type="ECO:0000256" key="2">
    <source>
        <dbReference type="ARBA" id="ARBA00023125"/>
    </source>
</evidence>